<organism evidence="1 2">
    <name type="scientific">Ceratitis capitata</name>
    <name type="common">Mediterranean fruit fly</name>
    <name type="synonym">Tephritis capitata</name>
    <dbReference type="NCBI Taxonomy" id="7213"/>
    <lineage>
        <taxon>Eukaryota</taxon>
        <taxon>Metazoa</taxon>
        <taxon>Ecdysozoa</taxon>
        <taxon>Arthropoda</taxon>
        <taxon>Hexapoda</taxon>
        <taxon>Insecta</taxon>
        <taxon>Pterygota</taxon>
        <taxon>Neoptera</taxon>
        <taxon>Endopterygota</taxon>
        <taxon>Diptera</taxon>
        <taxon>Brachycera</taxon>
        <taxon>Muscomorpha</taxon>
        <taxon>Tephritoidea</taxon>
        <taxon>Tephritidae</taxon>
        <taxon>Ceratitis</taxon>
        <taxon>Ceratitis</taxon>
    </lineage>
</organism>
<protein>
    <submittedName>
        <fullName evidence="1">(Mediterranean fruit fly) hypothetical protein</fullName>
    </submittedName>
</protein>
<dbReference type="AlphaFoldDB" id="A0A811UK83"/>
<comment type="caution">
    <text evidence="1">The sequence shown here is derived from an EMBL/GenBank/DDBJ whole genome shotgun (WGS) entry which is preliminary data.</text>
</comment>
<sequence>MINTLNEQMQYHYNQRIFVNEMLEMCLCSVKQEFKELDHFIFSAIRQLLALPAL</sequence>
<proteinExistence type="predicted"/>
<evidence type="ECO:0000313" key="2">
    <source>
        <dbReference type="Proteomes" id="UP000606786"/>
    </source>
</evidence>
<gene>
    <name evidence="1" type="ORF">CCAP1982_LOCUS6201</name>
</gene>
<dbReference type="EMBL" id="CAJHJT010000012">
    <property type="protein sequence ID" value="CAD6997563.1"/>
    <property type="molecule type" value="Genomic_DNA"/>
</dbReference>
<dbReference type="Proteomes" id="UP000606786">
    <property type="component" value="Unassembled WGS sequence"/>
</dbReference>
<evidence type="ECO:0000313" key="1">
    <source>
        <dbReference type="EMBL" id="CAD6997563.1"/>
    </source>
</evidence>
<reference evidence="1" key="1">
    <citation type="submission" date="2020-11" db="EMBL/GenBank/DDBJ databases">
        <authorList>
            <person name="Whitehead M."/>
        </authorList>
    </citation>
    <scope>NUCLEOTIDE SEQUENCE</scope>
    <source>
        <strain evidence="1">EGII</strain>
    </source>
</reference>
<name>A0A811UK83_CERCA</name>
<accession>A0A811UK83</accession>
<keyword evidence="2" id="KW-1185">Reference proteome</keyword>